<protein>
    <recommendedName>
        <fullName evidence="7 8">Acyl carrier protein</fullName>
        <shortName evidence="7">ACP</shortName>
    </recommendedName>
</protein>
<dbReference type="OrthoDB" id="9804551at2"/>
<keyword evidence="4 7" id="KW-0276">Fatty acid metabolism</keyword>
<dbReference type="eggNOG" id="COG0236">
    <property type="taxonomic scope" value="Bacteria"/>
</dbReference>
<comment type="subcellular location">
    <subcellularLocation>
        <location evidence="7">Cytoplasm</location>
    </subcellularLocation>
</comment>
<reference evidence="11 12" key="1">
    <citation type="submission" date="2013-02" db="EMBL/GenBank/DDBJ databases">
        <title>The Genome Sequence of Lactobacillus catenaformis F0143.</title>
        <authorList>
            <consortium name="The Broad Institute Genome Sequencing Platform"/>
            <person name="Earl A."/>
            <person name="Ward D."/>
            <person name="Feldgarden M."/>
            <person name="Gevers D."/>
            <person name="Izard J."/>
            <person name="Blanton J.M."/>
            <person name="Mathney J."/>
            <person name="Dewhirst F.E."/>
            <person name="Young S.K."/>
            <person name="Zeng Q."/>
            <person name="Gargeya S."/>
            <person name="Fitzgerald M."/>
            <person name="Haas B."/>
            <person name="Abouelleil A."/>
            <person name="Alvarado L."/>
            <person name="Arachchi H.M."/>
            <person name="Berlin A."/>
            <person name="Chapman S.B."/>
            <person name="Gearin G."/>
            <person name="Goldberg J."/>
            <person name="Griggs A."/>
            <person name="Gujja S."/>
            <person name="Hansen M."/>
            <person name="Heiman D."/>
            <person name="Howarth C."/>
            <person name="Larimer J."/>
            <person name="Lui A."/>
            <person name="MacDonald P.J.P."/>
            <person name="McCowen C."/>
            <person name="Montmayeur A."/>
            <person name="Murphy C."/>
            <person name="Neiman D."/>
            <person name="Pearson M."/>
            <person name="Priest M."/>
            <person name="Roberts A."/>
            <person name="Saif S."/>
            <person name="Shea T."/>
            <person name="Sisk P."/>
            <person name="Stolte C."/>
            <person name="Sykes S."/>
            <person name="Wortman J."/>
            <person name="Nusbaum C."/>
            <person name="Birren B."/>
        </authorList>
    </citation>
    <scope>NUCLEOTIDE SEQUENCE [LARGE SCALE GENOMIC DNA]</scope>
    <source>
        <strain evidence="11 12">OT 569</strain>
    </source>
</reference>
<dbReference type="GO" id="GO:0005829">
    <property type="term" value="C:cytosol"/>
    <property type="evidence" value="ECO:0007669"/>
    <property type="project" value="TreeGrafter"/>
</dbReference>
<sequence length="75" mass="8349">MTFEKVKDLIVESLNCEEDIVTMEASLKEDLDADSLDAVELVMAVEDEFGVEVSDEEAAKLVTVGDIVRYIESHQ</sequence>
<evidence type="ECO:0000256" key="3">
    <source>
        <dbReference type="ARBA" id="ARBA00022553"/>
    </source>
</evidence>
<evidence type="ECO:0000256" key="2">
    <source>
        <dbReference type="ARBA" id="ARBA00022516"/>
    </source>
</evidence>
<evidence type="ECO:0000259" key="10">
    <source>
        <dbReference type="PROSITE" id="PS50075"/>
    </source>
</evidence>
<evidence type="ECO:0000256" key="1">
    <source>
        <dbReference type="ARBA" id="ARBA00022450"/>
    </source>
</evidence>
<keyword evidence="5 7" id="KW-0443">Lipid metabolism</keyword>
<comment type="pathway">
    <text evidence="7 9">Lipid metabolism; fatty acid biosynthesis.</text>
</comment>
<dbReference type="STRING" id="999415.HMPREF9943_01142"/>
<feature type="modified residue" description="O-(pantetheine 4'-phosphoryl)serine" evidence="7">
    <location>
        <position position="35"/>
    </location>
</feature>
<dbReference type="InterPro" id="IPR009081">
    <property type="entry name" value="PP-bd_ACP"/>
</dbReference>
<dbReference type="UniPathway" id="UPA00094"/>
<comment type="caution">
    <text evidence="11">The sequence shown here is derived from an EMBL/GenBank/DDBJ whole genome shotgun (WGS) entry which is preliminary data.</text>
</comment>
<keyword evidence="1 7" id="KW-0596">Phosphopantetheine</keyword>
<evidence type="ECO:0000313" key="11">
    <source>
        <dbReference type="EMBL" id="EMD16588.1"/>
    </source>
</evidence>
<dbReference type="NCBIfam" id="NF002148">
    <property type="entry name" value="PRK00982.1-2"/>
    <property type="match status" value="1"/>
</dbReference>
<gene>
    <name evidence="7" type="primary">acpP</name>
    <name evidence="11" type="ORF">HMPREF9943_01142</name>
</gene>
<name>M2NEF7_9FIRM</name>
<evidence type="ECO:0000256" key="6">
    <source>
        <dbReference type="ARBA" id="ARBA00023160"/>
    </source>
</evidence>
<dbReference type="PROSITE" id="PS50075">
    <property type="entry name" value="CARRIER"/>
    <property type="match status" value="1"/>
</dbReference>
<dbReference type="GO" id="GO:0009245">
    <property type="term" value="P:lipid A biosynthetic process"/>
    <property type="evidence" value="ECO:0007669"/>
    <property type="project" value="TreeGrafter"/>
</dbReference>
<dbReference type="PANTHER" id="PTHR20863">
    <property type="entry name" value="ACYL CARRIER PROTEIN"/>
    <property type="match status" value="1"/>
</dbReference>
<keyword evidence="7" id="KW-0963">Cytoplasm</keyword>
<organism evidence="11 12">
    <name type="scientific">Eggerthia catenaformis OT 569 = DSM 20559</name>
    <dbReference type="NCBI Taxonomy" id="999415"/>
    <lineage>
        <taxon>Bacteria</taxon>
        <taxon>Bacillati</taxon>
        <taxon>Bacillota</taxon>
        <taxon>Erysipelotrichia</taxon>
        <taxon>Erysipelotrichales</taxon>
        <taxon>Coprobacillaceae</taxon>
        <taxon>Eggerthia</taxon>
    </lineage>
</organism>
<evidence type="ECO:0000256" key="9">
    <source>
        <dbReference type="RuleBase" id="RU003545"/>
    </source>
</evidence>
<comment type="similarity">
    <text evidence="7">Belongs to the acyl carrier protein (ACP) family.</text>
</comment>
<evidence type="ECO:0000256" key="4">
    <source>
        <dbReference type="ARBA" id="ARBA00022832"/>
    </source>
</evidence>
<feature type="domain" description="Carrier" evidence="10">
    <location>
        <begin position="1"/>
        <end position="75"/>
    </location>
</feature>
<dbReference type="AlphaFoldDB" id="M2NEF7"/>
<comment type="PTM">
    <text evidence="9">4'-phosphopantetheine is transferred from CoA to a specific serine of apo-ACP by acpS.</text>
</comment>
<dbReference type="HAMAP" id="MF_01217">
    <property type="entry name" value="Acyl_carrier"/>
    <property type="match status" value="1"/>
</dbReference>
<dbReference type="InterPro" id="IPR036736">
    <property type="entry name" value="ACP-like_sf"/>
</dbReference>
<keyword evidence="3 7" id="KW-0597">Phosphoprotein</keyword>
<dbReference type="InterPro" id="IPR003231">
    <property type="entry name" value="ACP"/>
</dbReference>
<dbReference type="NCBIfam" id="TIGR00517">
    <property type="entry name" value="acyl_carrier"/>
    <property type="match status" value="1"/>
</dbReference>
<dbReference type="PANTHER" id="PTHR20863:SF76">
    <property type="entry name" value="CARRIER DOMAIN-CONTAINING PROTEIN"/>
    <property type="match status" value="1"/>
</dbReference>
<keyword evidence="12" id="KW-1185">Reference proteome</keyword>
<dbReference type="SUPFAM" id="SSF47336">
    <property type="entry name" value="ACP-like"/>
    <property type="match status" value="1"/>
</dbReference>
<comment type="function">
    <text evidence="7 9">Carrier of the growing fatty acid chain in fatty acid biosynthesis.</text>
</comment>
<evidence type="ECO:0000256" key="5">
    <source>
        <dbReference type="ARBA" id="ARBA00023098"/>
    </source>
</evidence>
<dbReference type="EMBL" id="AGEJ01000018">
    <property type="protein sequence ID" value="EMD16588.1"/>
    <property type="molecule type" value="Genomic_DNA"/>
</dbReference>
<dbReference type="Gene3D" id="1.10.1200.10">
    <property type="entry name" value="ACP-like"/>
    <property type="match status" value="1"/>
</dbReference>
<evidence type="ECO:0000313" key="12">
    <source>
        <dbReference type="Proteomes" id="UP000011758"/>
    </source>
</evidence>
<dbReference type="Pfam" id="PF00550">
    <property type="entry name" value="PP-binding"/>
    <property type="match status" value="1"/>
</dbReference>
<dbReference type="Proteomes" id="UP000011758">
    <property type="component" value="Unassembled WGS sequence"/>
</dbReference>
<accession>M2NEF7</accession>
<keyword evidence="6 7" id="KW-0275">Fatty acid biosynthesis</keyword>
<dbReference type="GO" id="GO:0016020">
    <property type="term" value="C:membrane"/>
    <property type="evidence" value="ECO:0007669"/>
    <property type="project" value="GOC"/>
</dbReference>
<dbReference type="NCBIfam" id="NF002150">
    <property type="entry name" value="PRK00982.1-4"/>
    <property type="match status" value="1"/>
</dbReference>
<evidence type="ECO:0000256" key="7">
    <source>
        <dbReference type="HAMAP-Rule" id="MF_01217"/>
    </source>
</evidence>
<dbReference type="GO" id="GO:0000035">
    <property type="term" value="F:acyl binding"/>
    <property type="evidence" value="ECO:0007669"/>
    <property type="project" value="TreeGrafter"/>
</dbReference>
<keyword evidence="2 7" id="KW-0444">Lipid biosynthesis</keyword>
<dbReference type="RefSeq" id="WP_004802993.1">
    <property type="nucleotide sequence ID" value="NZ_AUGJ01000002.1"/>
</dbReference>
<dbReference type="GO" id="GO:0000036">
    <property type="term" value="F:acyl carrier activity"/>
    <property type="evidence" value="ECO:0007669"/>
    <property type="project" value="UniProtKB-UniRule"/>
</dbReference>
<evidence type="ECO:0000256" key="8">
    <source>
        <dbReference type="NCBIfam" id="TIGR00517"/>
    </source>
</evidence>
<proteinExistence type="inferred from homology"/>
<dbReference type="PATRIC" id="fig|999415.3.peg.1160"/>
<comment type="PTM">
    <text evidence="7">4'-phosphopantetheine is transferred from CoA to a specific serine of apo-ACP by AcpS. This modification is essential for activity because fatty acids are bound in thioester linkage to the sulfhydryl of the prosthetic group.</text>
</comment>